<evidence type="ECO:0000313" key="3">
    <source>
        <dbReference type="Proteomes" id="UP000187151"/>
    </source>
</evidence>
<protein>
    <submittedName>
        <fullName evidence="2">Uncharacterized protein</fullName>
    </submittedName>
</protein>
<dbReference type="EMBL" id="MQUR01000005">
    <property type="protein sequence ID" value="OLZ72584.1"/>
    <property type="molecule type" value="Genomic_DNA"/>
</dbReference>
<organism evidence="2 3">
    <name type="scientific">Streptomyces amritsarensis</name>
    <dbReference type="NCBI Taxonomy" id="681158"/>
    <lineage>
        <taxon>Bacteria</taxon>
        <taxon>Bacillati</taxon>
        <taxon>Actinomycetota</taxon>
        <taxon>Actinomycetes</taxon>
        <taxon>Kitasatosporales</taxon>
        <taxon>Streptomycetaceae</taxon>
        <taxon>Streptomyces</taxon>
    </lineage>
</organism>
<reference evidence="2 3" key="1">
    <citation type="submission" date="2016-01" db="EMBL/GenBank/DDBJ databases">
        <title>Streptomyces amritsarensis strain MTCC 11845 genome sequencing and assembly.</title>
        <authorList>
            <person name="Sharma D."/>
            <person name="Nair G.R."/>
            <person name="Kaur G."/>
            <person name="Manhas R.K."/>
            <person name="Mayilraj S."/>
        </authorList>
    </citation>
    <scope>NUCLEOTIDE SEQUENCE [LARGE SCALE GENOMIC DNA]</scope>
    <source>
        <strain evidence="2 3">MTCC 11845</strain>
    </source>
</reference>
<name>A0ABX3GD75_9ACTN</name>
<accession>A0ABX3GD75</accession>
<sequence>MSHVPTPAVEPQHSFNSESDVVDHRRIGERLRPPASQAVIDKSVAAGIAAGLSQELAETLTAAAADQQQLRQALRSPKVQRFGSEEFTYIEFDVVTWRVLPSPDNIRFEDAHARGTIGMPRFGAVGEQALLTFEMDSADKLIDAMAPRITDMEENNPHVESILDRGIETPGWLSAVRVITDLGAVTRLESTDGFGRTVASHKGLGITFKDVAWNLRPGSRRATNLLRDLVEWAGSDMVSDEQARAVRCSIMPNARVIIGFSAPRGFDRARRRFVAHLHMAPPMNFSTATTLNAKANAAVDNLYERGLLPVPSGMTAEGVRDVLDGSDREHGLLPDQVAVLACGALNPHQNKRQARAVNEAIVDLTGAKPRLEERTQLAAEVALRRFPADKRLTALRSSLDRAWRWSVLRGVELTFGEPLDLLAEARRELVQAGDAAGPATAELATLASYHLVGGRTQLLIRSEFGPRGSNIEPQQIMRQMAKSDVGLRQLCQIVLDGRAGRDPQELAKGTMPQDKRIADAEILSPDRLREVADLSDGEGITRLTPEDRFAAALKEFGERLDDLHDAAQAVGKVTGEDGVALVDTLGFNNSDVRDTLVEITDLVSEWRGARRRADRMRADLDESGDAR</sequence>
<feature type="region of interest" description="Disordered" evidence="1">
    <location>
        <begin position="1"/>
        <end position="22"/>
    </location>
</feature>
<dbReference type="RefSeq" id="WP_076043256.1">
    <property type="nucleotide sequence ID" value="NZ_MQUR01000005.1"/>
</dbReference>
<evidence type="ECO:0000313" key="2">
    <source>
        <dbReference type="EMBL" id="OLZ72584.1"/>
    </source>
</evidence>
<proteinExistence type="predicted"/>
<keyword evidence="3" id="KW-1185">Reference proteome</keyword>
<evidence type="ECO:0000256" key="1">
    <source>
        <dbReference type="SAM" id="MobiDB-lite"/>
    </source>
</evidence>
<gene>
    <name evidence="2" type="ORF">AVW11_04110</name>
</gene>
<dbReference type="Proteomes" id="UP000187151">
    <property type="component" value="Unassembled WGS sequence"/>
</dbReference>
<comment type="caution">
    <text evidence="2">The sequence shown here is derived from an EMBL/GenBank/DDBJ whole genome shotgun (WGS) entry which is preliminary data.</text>
</comment>